<dbReference type="Proteomes" id="UP001056436">
    <property type="component" value="Unassembled WGS sequence"/>
</dbReference>
<protein>
    <submittedName>
        <fullName evidence="2">Major facilitator superfamily transporter</fullName>
    </submittedName>
</protein>
<accession>A0A9P9XCF2</accession>
<dbReference type="EMBL" id="SDAQ01000046">
    <property type="protein sequence ID" value="KAI3549246.1"/>
    <property type="molecule type" value="Genomic_DNA"/>
</dbReference>
<comment type="caution">
    <text evidence="2">The sequence shown here is derived from an EMBL/GenBank/DDBJ whole genome shotgun (WGS) entry which is preliminary data.</text>
</comment>
<name>A0A9P9XCF2_9PEZI</name>
<keyword evidence="3" id="KW-1185">Reference proteome</keyword>
<evidence type="ECO:0000313" key="3">
    <source>
        <dbReference type="Proteomes" id="UP001056436"/>
    </source>
</evidence>
<feature type="region of interest" description="Disordered" evidence="1">
    <location>
        <begin position="1"/>
        <end position="27"/>
    </location>
</feature>
<organism evidence="2 3">
    <name type="scientific">Colletotrichum abscissum</name>
    <dbReference type="NCBI Taxonomy" id="1671311"/>
    <lineage>
        <taxon>Eukaryota</taxon>
        <taxon>Fungi</taxon>
        <taxon>Dikarya</taxon>
        <taxon>Ascomycota</taxon>
        <taxon>Pezizomycotina</taxon>
        <taxon>Sordariomycetes</taxon>
        <taxon>Hypocreomycetidae</taxon>
        <taxon>Glomerellales</taxon>
        <taxon>Glomerellaceae</taxon>
        <taxon>Colletotrichum</taxon>
        <taxon>Colletotrichum acutatum species complex</taxon>
    </lineage>
</organism>
<evidence type="ECO:0000313" key="2">
    <source>
        <dbReference type="EMBL" id="KAI3549246.1"/>
    </source>
</evidence>
<gene>
    <name evidence="2" type="ORF">CABS02_08074</name>
</gene>
<dbReference type="AlphaFoldDB" id="A0A9P9XCF2"/>
<reference evidence="2" key="1">
    <citation type="submission" date="2019-01" db="EMBL/GenBank/DDBJ databases">
        <title>Colletotrichum abscissum LGMF1257.</title>
        <authorList>
            <person name="Baroncelli R."/>
        </authorList>
    </citation>
    <scope>NUCLEOTIDE SEQUENCE</scope>
    <source>
        <strain evidence="2">Ca142</strain>
    </source>
</reference>
<evidence type="ECO:0000256" key="1">
    <source>
        <dbReference type="SAM" id="MobiDB-lite"/>
    </source>
</evidence>
<proteinExistence type="predicted"/>
<sequence length="102" mass="10898">MNNELALSAPNGANAEKDAGATNLSTLPTDTPNTLATATMKAPQLTRPVLVTFMDGSYYVRVLLTQWAVAYAGMLSTTLLFALDNKFAPNIQPAIINDFGHL</sequence>